<feature type="chain" id="PRO_5045537200" evidence="1">
    <location>
        <begin position="23"/>
        <end position="684"/>
    </location>
</feature>
<keyword evidence="3" id="KW-1185">Reference proteome</keyword>
<organism evidence="2 3">
    <name type="scientific">Sphingobacterium corticis</name>
    <dbReference type="NCBI Taxonomy" id="1812823"/>
    <lineage>
        <taxon>Bacteria</taxon>
        <taxon>Pseudomonadati</taxon>
        <taxon>Bacteroidota</taxon>
        <taxon>Sphingobacteriia</taxon>
        <taxon>Sphingobacteriales</taxon>
        <taxon>Sphingobacteriaceae</taxon>
        <taxon>Sphingobacterium</taxon>
    </lineage>
</organism>
<gene>
    <name evidence="2" type="ORF">ACFSQ3_00325</name>
</gene>
<dbReference type="RefSeq" id="WP_380866501.1">
    <property type="nucleotide sequence ID" value="NZ_JBHUMA010000003.1"/>
</dbReference>
<dbReference type="EMBL" id="JBHUMA010000003">
    <property type="protein sequence ID" value="MFD2597378.1"/>
    <property type="molecule type" value="Genomic_DNA"/>
</dbReference>
<dbReference type="InterPro" id="IPR010994">
    <property type="entry name" value="RuvA_2-like"/>
</dbReference>
<proteinExistence type="predicted"/>
<evidence type="ECO:0000313" key="3">
    <source>
        <dbReference type="Proteomes" id="UP001597393"/>
    </source>
</evidence>
<dbReference type="Pfam" id="PF12836">
    <property type="entry name" value="HHH_3"/>
    <property type="match status" value="1"/>
</dbReference>
<reference evidence="3" key="1">
    <citation type="journal article" date="2019" name="Int. J. Syst. Evol. Microbiol.">
        <title>The Global Catalogue of Microorganisms (GCM) 10K type strain sequencing project: providing services to taxonomists for standard genome sequencing and annotation.</title>
        <authorList>
            <consortium name="The Broad Institute Genomics Platform"/>
            <consortium name="The Broad Institute Genome Sequencing Center for Infectious Disease"/>
            <person name="Wu L."/>
            <person name="Ma J."/>
        </authorList>
    </citation>
    <scope>NUCLEOTIDE SEQUENCE [LARGE SCALE GENOMIC DNA]</scope>
    <source>
        <strain evidence="3">KCTC 42248</strain>
    </source>
</reference>
<dbReference type="Gene3D" id="1.10.150.280">
    <property type="entry name" value="AF1531-like domain"/>
    <property type="match status" value="1"/>
</dbReference>
<evidence type="ECO:0000313" key="2">
    <source>
        <dbReference type="EMBL" id="MFD2597378.1"/>
    </source>
</evidence>
<evidence type="ECO:0000256" key="1">
    <source>
        <dbReference type="SAM" id="SignalP"/>
    </source>
</evidence>
<sequence>MRCAKIVISFLVSLMMIGVCFAQTSEEIGFEEQLLEQLMEELPSDMDVSEVLENLREIISRPIDLNKATEADFAALLFLNPIQIQNILQHRELSGAYVSVLELQAVDGMDLNTAKMLQRFVQVKSQTGYGFSPKQIVKESQYEVILRYGRVLQAQEGYHIADENRSRYLGSADRIATRIRMNHDDKFLLSINMNKHAGEPFFQHDRKYGFDFYSGNILFKDVGPIKRLVIGDYALQFGQGLVVWNGLHFGKGAWLGSVARQGAGLLPYKSLIQSNFLRGASASIASDNWTFTPFFSLNKLSGNVSETAEGERIFSSINYSGYHRTPAELSGRRTIGQLVYGGNISYQKHRTQIGASYLANSFNRTFQPREELRNRYAFTGREMQNVGVHYHHNWRNTYFYGESAHSIGNGYAINNGLMSSLHPKFTLLINHRYYGKDYHHFFGQSIGESSVLGNESGLYTGLMYQLDRKIEFVNYLDVFRFPWLRFRANAPTKGMDFLSQLSYIWYKKGRLTFRFRHRLRQENTILEGRNEYLLGNAIRNQGRIDFQYKLNNRWAIRSRGEMSYYFKEFTSRDFGYMFFQDLIWTSSRQKLSGNGRLAYFNTDSFQSRIYAYEQNVLYAASFPVFYNQGWRAYSNLRWRANRHVDFWARYAITYFPKEENIGSQLDKINGNKRSDLVLQVRFRW</sequence>
<comment type="caution">
    <text evidence="2">The sequence shown here is derived from an EMBL/GenBank/DDBJ whole genome shotgun (WGS) entry which is preliminary data.</text>
</comment>
<protein>
    <submittedName>
        <fullName evidence="2">ComEA family DNA-binding protein</fullName>
    </submittedName>
</protein>
<dbReference type="SUPFAM" id="SSF47781">
    <property type="entry name" value="RuvA domain 2-like"/>
    <property type="match status" value="1"/>
</dbReference>
<name>A0ABW5NFF6_9SPHI</name>
<feature type="signal peptide" evidence="1">
    <location>
        <begin position="1"/>
        <end position="22"/>
    </location>
</feature>
<keyword evidence="2" id="KW-0238">DNA-binding</keyword>
<dbReference type="GO" id="GO:0003677">
    <property type="term" value="F:DNA binding"/>
    <property type="evidence" value="ECO:0007669"/>
    <property type="project" value="UniProtKB-KW"/>
</dbReference>
<keyword evidence="1" id="KW-0732">Signal</keyword>
<dbReference type="Proteomes" id="UP001597393">
    <property type="component" value="Unassembled WGS sequence"/>
</dbReference>
<accession>A0ABW5NFF6</accession>